<dbReference type="InterPro" id="IPR050991">
    <property type="entry name" value="ECM_Regulatory_Proteins"/>
</dbReference>
<proteinExistence type="predicted"/>
<accession>A0AAW2AC39</accession>
<keyword evidence="6" id="KW-1185">Reference proteome</keyword>
<keyword evidence="1" id="KW-0677">Repeat</keyword>
<dbReference type="SUPFAM" id="SSF49265">
    <property type="entry name" value="Fibronectin type III"/>
    <property type="match status" value="2"/>
</dbReference>
<feature type="signal peptide" evidence="3">
    <location>
        <begin position="1"/>
        <end position="23"/>
    </location>
</feature>
<evidence type="ECO:0000313" key="5">
    <source>
        <dbReference type="EMBL" id="KAK9971191.1"/>
    </source>
</evidence>
<organism evidence="5 6">
    <name type="scientific">Culter alburnus</name>
    <name type="common">Topmouth culter</name>
    <dbReference type="NCBI Taxonomy" id="194366"/>
    <lineage>
        <taxon>Eukaryota</taxon>
        <taxon>Metazoa</taxon>
        <taxon>Chordata</taxon>
        <taxon>Craniata</taxon>
        <taxon>Vertebrata</taxon>
        <taxon>Euteleostomi</taxon>
        <taxon>Actinopterygii</taxon>
        <taxon>Neopterygii</taxon>
        <taxon>Teleostei</taxon>
        <taxon>Ostariophysi</taxon>
        <taxon>Cypriniformes</taxon>
        <taxon>Xenocyprididae</taxon>
        <taxon>Xenocypridinae</taxon>
        <taxon>Culter</taxon>
    </lineage>
</organism>
<feature type="transmembrane region" description="Helical" evidence="2">
    <location>
        <begin position="533"/>
        <end position="552"/>
    </location>
</feature>
<keyword evidence="3" id="KW-0732">Signal</keyword>
<reference evidence="5 6" key="1">
    <citation type="submission" date="2024-05" db="EMBL/GenBank/DDBJ databases">
        <title>A high-quality chromosomal-level genome assembly of Topmouth culter (Culter alburnus).</title>
        <authorList>
            <person name="Zhao H."/>
        </authorList>
    </citation>
    <scope>NUCLEOTIDE SEQUENCE [LARGE SCALE GENOMIC DNA]</scope>
    <source>
        <strain evidence="5">CATC2023</strain>
        <tissue evidence="5">Muscle</tissue>
    </source>
</reference>
<evidence type="ECO:0000256" key="3">
    <source>
        <dbReference type="SAM" id="SignalP"/>
    </source>
</evidence>
<name>A0AAW2AC39_CULAL</name>
<keyword evidence="2" id="KW-1133">Transmembrane helix</keyword>
<dbReference type="Proteomes" id="UP001479290">
    <property type="component" value="Unassembled WGS sequence"/>
</dbReference>
<dbReference type="EMBL" id="JAWDJR010000008">
    <property type="protein sequence ID" value="KAK9971191.1"/>
    <property type="molecule type" value="Genomic_DNA"/>
</dbReference>
<protein>
    <recommendedName>
        <fullName evidence="4">Fibronectin type-III domain-containing protein</fullName>
    </recommendedName>
</protein>
<dbReference type="Gene3D" id="2.60.40.10">
    <property type="entry name" value="Immunoglobulins"/>
    <property type="match status" value="4"/>
</dbReference>
<dbReference type="InterPro" id="IPR003961">
    <property type="entry name" value="FN3_dom"/>
</dbReference>
<dbReference type="InterPro" id="IPR013783">
    <property type="entry name" value="Ig-like_fold"/>
</dbReference>
<dbReference type="CDD" id="cd00063">
    <property type="entry name" value="FN3"/>
    <property type="match status" value="3"/>
</dbReference>
<gene>
    <name evidence="5" type="ORF">ABG768_027080</name>
</gene>
<dbReference type="InterPro" id="IPR036116">
    <property type="entry name" value="FN3_sf"/>
</dbReference>
<sequence length="679" mass="76513">MSGRGSLCVLICVFCFCCKESMFKVKLTVTGKDLKGCGKQKKVCVTSSDDCLAASDVLTATLESFVNVSCHSLEHEESFTCRWIQMSDVRTETVNTFIFRRADDIISCPSILNYFSRFNLIIKSKSVSQKEQFSEVYPVIIKEIVQAPRPVITSVNVTDSSVNVTWNGGKIQVTKCRIRFKHLKTESWTETADFPASDESLFVIEGLQAFSEYRLSVSCFYGNRRWSDWSDETRVKTSESPPSASLSLSYHVASDGNSRGRQLLLLWKALDVTDARGLIRGYEVSYMPTKQPSLKKTFSTTDLKAVVRVTAEEYEVTVWANNSAGRSPPRRLRVDASRSHDVRSVKGLWVYSDGSSLRIRWERDFSAVNVSEFAIEWSAVTNPIRKHWQRVDGSTFTTRLTGIEPDETYTISVYPVYDSLCGPPTSISADLQHGALLDLARFRLVNVTQSSLAVQWTWKEAKPRVSVRQYRLVLEGAHGNESLSVFPDKQQHSFDQLHANAKYSVYIQEETRTGNFSKASLDVNTPLIDYDEMMRFAVPVVLLLLVFGIFSVSSRTIFREYFFPIVANPRYSLIGRWLLNPHLKGSGKICVLKLESSFQFDQQENNFIQVERRVSSISEHEEVIPSKISTTGEGTTLWKPNSDALAPSSLPEYVDLPLLADNSDYVQTGQISSVAQTSD</sequence>
<keyword evidence="2" id="KW-0472">Membrane</keyword>
<evidence type="ECO:0000256" key="2">
    <source>
        <dbReference type="SAM" id="Phobius"/>
    </source>
</evidence>
<dbReference type="PANTHER" id="PTHR46708:SF11">
    <property type="entry name" value="RECEPTOR-TYPE TYROSINE-PROTEIN PHOSPHATASE ETA-LIKE"/>
    <property type="match status" value="1"/>
</dbReference>
<evidence type="ECO:0000256" key="1">
    <source>
        <dbReference type="ARBA" id="ARBA00022737"/>
    </source>
</evidence>
<evidence type="ECO:0000259" key="4">
    <source>
        <dbReference type="PROSITE" id="PS50853"/>
    </source>
</evidence>
<evidence type="ECO:0000313" key="6">
    <source>
        <dbReference type="Proteomes" id="UP001479290"/>
    </source>
</evidence>
<dbReference type="PANTHER" id="PTHR46708">
    <property type="entry name" value="TENASCIN"/>
    <property type="match status" value="1"/>
</dbReference>
<dbReference type="SMART" id="SM00060">
    <property type="entry name" value="FN3"/>
    <property type="match status" value="4"/>
</dbReference>
<dbReference type="PROSITE" id="PS50853">
    <property type="entry name" value="FN3"/>
    <property type="match status" value="2"/>
</dbReference>
<keyword evidence="2" id="KW-0812">Transmembrane</keyword>
<feature type="chain" id="PRO_5043867376" description="Fibronectin type-III domain-containing protein" evidence="3">
    <location>
        <begin position="24"/>
        <end position="679"/>
    </location>
</feature>
<dbReference type="Pfam" id="PF00041">
    <property type="entry name" value="fn3"/>
    <property type="match status" value="1"/>
</dbReference>
<dbReference type="AlphaFoldDB" id="A0AAW2AC39"/>
<comment type="caution">
    <text evidence="5">The sequence shown here is derived from an EMBL/GenBank/DDBJ whole genome shotgun (WGS) entry which is preliminary data.</text>
</comment>
<feature type="domain" description="Fibronectin type-III" evidence="4">
    <location>
        <begin position="147"/>
        <end position="240"/>
    </location>
</feature>
<feature type="domain" description="Fibronectin type-III" evidence="4">
    <location>
        <begin position="341"/>
        <end position="438"/>
    </location>
</feature>